<sequence>MPLDTDETTLCRAANRRLDHALGPQLVKRYGAGTLAADVPHMQADAQLELWNSNDTDIEKISNQMVSLRLRPRSRFRCWASGASSGAAWR</sequence>
<reference evidence="2" key="1">
    <citation type="journal article" date="2019" name="Int. J. Syst. Evol. Microbiol.">
        <title>The Global Catalogue of Microorganisms (GCM) 10K type strain sequencing project: providing services to taxonomists for standard genome sequencing and annotation.</title>
        <authorList>
            <consortium name="The Broad Institute Genomics Platform"/>
            <consortium name="The Broad Institute Genome Sequencing Center for Infectious Disease"/>
            <person name="Wu L."/>
            <person name="Ma J."/>
        </authorList>
    </citation>
    <scope>NUCLEOTIDE SEQUENCE [LARGE SCALE GENOMIC DNA]</scope>
    <source>
        <strain evidence="2">JCM 3369</strain>
    </source>
</reference>
<dbReference type="Proteomes" id="UP001596380">
    <property type="component" value="Unassembled WGS sequence"/>
</dbReference>
<evidence type="ECO:0000313" key="1">
    <source>
        <dbReference type="EMBL" id="MFC6881867.1"/>
    </source>
</evidence>
<accession>A0ABW2CJD9</accession>
<gene>
    <name evidence="1" type="ORF">ACFQKB_19085</name>
</gene>
<comment type="caution">
    <text evidence="1">The sequence shown here is derived from an EMBL/GenBank/DDBJ whole genome shotgun (WGS) entry which is preliminary data.</text>
</comment>
<dbReference type="EMBL" id="JBHSXS010000010">
    <property type="protein sequence ID" value="MFC6881867.1"/>
    <property type="molecule type" value="Genomic_DNA"/>
</dbReference>
<dbReference type="RefSeq" id="WP_160823552.1">
    <property type="nucleotide sequence ID" value="NZ_JBHSXE010000001.1"/>
</dbReference>
<proteinExistence type="predicted"/>
<evidence type="ECO:0000313" key="2">
    <source>
        <dbReference type="Proteomes" id="UP001596380"/>
    </source>
</evidence>
<keyword evidence="2" id="KW-1185">Reference proteome</keyword>
<protein>
    <submittedName>
        <fullName evidence="1">Uncharacterized protein</fullName>
    </submittedName>
</protein>
<name>A0ABW2CJD9_9ACTN</name>
<organism evidence="1 2">
    <name type="scientific">Actinomadura yumaensis</name>
    <dbReference type="NCBI Taxonomy" id="111807"/>
    <lineage>
        <taxon>Bacteria</taxon>
        <taxon>Bacillati</taxon>
        <taxon>Actinomycetota</taxon>
        <taxon>Actinomycetes</taxon>
        <taxon>Streptosporangiales</taxon>
        <taxon>Thermomonosporaceae</taxon>
        <taxon>Actinomadura</taxon>
    </lineage>
</organism>